<protein>
    <recommendedName>
        <fullName evidence="3">Fimbrillin family protein</fullName>
    </recommendedName>
</protein>
<evidence type="ECO:0000313" key="1">
    <source>
        <dbReference type="EMBL" id="RZF58874.1"/>
    </source>
</evidence>
<evidence type="ECO:0000313" key="2">
    <source>
        <dbReference type="Proteomes" id="UP000292855"/>
    </source>
</evidence>
<name>A0A4Q6XNK5_9SPHI</name>
<dbReference type="RefSeq" id="WP_130142680.1">
    <property type="nucleotide sequence ID" value="NZ_SGIT01000003.1"/>
</dbReference>
<evidence type="ECO:0008006" key="3">
    <source>
        <dbReference type="Google" id="ProtNLM"/>
    </source>
</evidence>
<gene>
    <name evidence="1" type="ORF">EWE74_16255</name>
</gene>
<keyword evidence="2" id="KW-1185">Reference proteome</keyword>
<accession>A0A4Q6XNK5</accession>
<dbReference type="EMBL" id="SGIT01000003">
    <property type="protein sequence ID" value="RZF58874.1"/>
    <property type="molecule type" value="Genomic_DNA"/>
</dbReference>
<reference evidence="1 2" key="1">
    <citation type="submission" date="2019-02" db="EMBL/GenBank/DDBJ databases">
        <authorList>
            <person name="Li Y."/>
        </authorList>
    </citation>
    <scope>NUCLEOTIDE SEQUENCE [LARGE SCALE GENOMIC DNA]</scope>
    <source>
        <strain evidence="1 2">30C10-4-7</strain>
    </source>
</reference>
<dbReference type="AlphaFoldDB" id="A0A4Q6XNK5"/>
<sequence length="610" mass="64718">MNKSYRNLTKKFLIGTSIAMGIVFMAGCAKDAKQDIKEQEVGGTRVVLRVGDIDYGKGGPALKGKAGQTASVSSANKIEILESDGFEVLVSQREKGGKSSKMIGSRRNSGGSTNGLRAEAMEEGFNYRIFIKEQGATTGFISEQFVSGETGSLPVEKGKIYEWYALSYNSTDEVPEGDENGQVTVIAGDGLLYAAGIFEVENADGDVVVPLTITFKPRLTRLVIELNTMGMFAPMAGADVSVSGLYVAPEAIDIVTGHFVGDTTENLSVAYEDFTDIAGAGGQRKVLTTSVAANAADGISVTVSGLQITLDDGSTRDFGTKAIVHQFTPEHGMEQEMLFGFIESALTTDRSGVEVQWARSNLYYESGEFNPYRFFHTNPFITASNTEDANKSFFSFRGHIPRQFASANEAQQLDPCALVYPAGRWKTPTDVELRSLTSTSGLIGDLLGDILSVVFPEPGTPGASFGSNYIEYVPSAGSDPAYGSATSATNRLRFPYNGLQTQLSAVSGLVTLSLGNVGETAALWSSDRVADLALIEVGAWGYLGATAPAQLGIPPRAARAIAGRSAGVLNLDVLNLGLLGSGFQNVRCTRNASWDPTAAGYDPNPDLSAL</sequence>
<comment type="caution">
    <text evidence="1">The sequence shown here is derived from an EMBL/GenBank/DDBJ whole genome shotgun (WGS) entry which is preliminary data.</text>
</comment>
<dbReference type="PROSITE" id="PS51257">
    <property type="entry name" value="PROKAR_LIPOPROTEIN"/>
    <property type="match status" value="1"/>
</dbReference>
<dbReference type="OrthoDB" id="698753at2"/>
<proteinExistence type="predicted"/>
<organism evidence="1 2">
    <name type="scientific">Sphingobacterium corticibacterium</name>
    <dbReference type="NCBI Taxonomy" id="2484746"/>
    <lineage>
        <taxon>Bacteria</taxon>
        <taxon>Pseudomonadati</taxon>
        <taxon>Bacteroidota</taxon>
        <taxon>Sphingobacteriia</taxon>
        <taxon>Sphingobacteriales</taxon>
        <taxon>Sphingobacteriaceae</taxon>
        <taxon>Sphingobacterium</taxon>
    </lineage>
</organism>
<dbReference type="Proteomes" id="UP000292855">
    <property type="component" value="Unassembled WGS sequence"/>
</dbReference>